<dbReference type="Proteomes" id="UP000178776">
    <property type="component" value="Chromosome"/>
</dbReference>
<reference evidence="1 2" key="1">
    <citation type="submission" date="2016-10" db="EMBL/GenBank/DDBJ databases">
        <title>Chromobacterium muskegensis sp. nov., an insecticidal bacterium isolated from Sphagnum bogs.</title>
        <authorList>
            <person name="Sparks M.E."/>
            <person name="Blackburn M.B."/>
            <person name="Gundersen-Rindal D.E."/>
            <person name="Mitchell A."/>
            <person name="Farrar R."/>
            <person name="Kuhar D."/>
        </authorList>
    </citation>
    <scope>NUCLEOTIDE SEQUENCE [LARGE SCALE GENOMIC DNA]</scope>
    <source>
        <strain evidence="1 2">21-1</strain>
    </source>
</reference>
<protein>
    <submittedName>
        <fullName evidence="1">Uncharacterized protein</fullName>
    </submittedName>
</protein>
<organism evidence="1 2">
    <name type="scientific">Chromobacterium vaccinii</name>
    <dbReference type="NCBI Taxonomy" id="1108595"/>
    <lineage>
        <taxon>Bacteria</taxon>
        <taxon>Pseudomonadati</taxon>
        <taxon>Pseudomonadota</taxon>
        <taxon>Betaproteobacteria</taxon>
        <taxon>Neisseriales</taxon>
        <taxon>Chromobacteriaceae</taxon>
        <taxon>Chromobacterium</taxon>
    </lineage>
</organism>
<gene>
    <name evidence="1" type="ORF">BKX93_04915</name>
</gene>
<dbReference type="EMBL" id="CP017707">
    <property type="protein sequence ID" value="AOZ49400.1"/>
    <property type="molecule type" value="Genomic_DNA"/>
</dbReference>
<evidence type="ECO:0000313" key="2">
    <source>
        <dbReference type="Proteomes" id="UP000178776"/>
    </source>
</evidence>
<dbReference type="STRING" id="1108595.BKX93_04915"/>
<sequence>MKAVATFGEACGGESTRGLALSLMDAREIHRVLLMMEQRFHVALMARVMSGSLLYLEGSFKELTSFVAHYGQEGDLNALRFGSEGIAYWVRYWLTGMGSFREFGREFGIDGQTAATFYREHIEVLLEGWLAAGRGAVEPILLRQMEDDALNMA</sequence>
<name>A0A1D9LDT5_9NEIS</name>
<evidence type="ECO:0000313" key="1">
    <source>
        <dbReference type="EMBL" id="AOZ49400.1"/>
    </source>
</evidence>
<dbReference type="KEGG" id="cvc:BKX93_04915"/>
<proteinExistence type="predicted"/>
<dbReference type="AlphaFoldDB" id="A0A1D9LDT5"/>
<accession>A0A1D9LDT5</accession>